<accession>A0ABX3ZGB0</accession>
<protein>
    <recommendedName>
        <fullName evidence="2">Alpha/beta hydrolase fold-3 domain-containing protein</fullName>
    </recommendedName>
</protein>
<keyword evidence="4" id="KW-1185">Reference proteome</keyword>
<dbReference type="InterPro" id="IPR029058">
    <property type="entry name" value="AB_hydrolase_fold"/>
</dbReference>
<evidence type="ECO:0000313" key="3">
    <source>
        <dbReference type="EMBL" id="OUZ38752.1"/>
    </source>
</evidence>
<dbReference type="PANTHER" id="PTHR48081:SF8">
    <property type="entry name" value="ALPHA_BETA HYDROLASE FOLD-3 DOMAIN-CONTAINING PROTEIN-RELATED"/>
    <property type="match status" value="1"/>
</dbReference>
<reference evidence="3 4" key="1">
    <citation type="journal article" date="2017" name="Int. J. Syst. Evol. Microbiol.">
        <title>Solibacillus kalamii sp. nov., isolated from a high-efficiency particulate arrestance filter system used in the International Space Station.</title>
        <authorList>
            <person name="Checinska Sielaff A."/>
            <person name="Kumar R.M."/>
            <person name="Pal D."/>
            <person name="Mayilraj S."/>
            <person name="Venkateswaran K."/>
        </authorList>
    </citation>
    <scope>NUCLEOTIDE SEQUENCE [LARGE SCALE GENOMIC DNA]</scope>
    <source>
        <strain evidence="3 4">ISSFR-015</strain>
    </source>
</reference>
<dbReference type="PANTHER" id="PTHR48081">
    <property type="entry name" value="AB HYDROLASE SUPERFAMILY PROTEIN C4A8.06C"/>
    <property type="match status" value="1"/>
</dbReference>
<feature type="domain" description="Alpha/beta hydrolase fold-3" evidence="2">
    <location>
        <begin position="77"/>
        <end position="274"/>
    </location>
</feature>
<name>A0ABX3ZGB0_9BACL</name>
<comment type="caution">
    <text evidence="3">The sequence shown here is derived from an EMBL/GenBank/DDBJ whole genome shotgun (WGS) entry which is preliminary data.</text>
</comment>
<dbReference type="SUPFAM" id="SSF53474">
    <property type="entry name" value="alpha/beta-Hydrolases"/>
    <property type="match status" value="1"/>
</dbReference>
<evidence type="ECO:0000313" key="4">
    <source>
        <dbReference type="Proteomes" id="UP000196594"/>
    </source>
</evidence>
<dbReference type="RefSeq" id="WP_087617641.1">
    <property type="nucleotide sequence ID" value="NZ_JAFBEY010000005.1"/>
</dbReference>
<gene>
    <name evidence="3" type="ORF">CBM15_11620</name>
</gene>
<dbReference type="InterPro" id="IPR050300">
    <property type="entry name" value="GDXG_lipolytic_enzyme"/>
</dbReference>
<evidence type="ECO:0000256" key="1">
    <source>
        <dbReference type="ARBA" id="ARBA00022801"/>
    </source>
</evidence>
<dbReference type="InterPro" id="IPR013094">
    <property type="entry name" value="AB_hydrolase_3"/>
</dbReference>
<dbReference type="Proteomes" id="UP000196594">
    <property type="component" value="Unassembled WGS sequence"/>
</dbReference>
<organism evidence="3 4">
    <name type="scientific">Solibacillus kalamii</name>
    <dbReference type="NCBI Taxonomy" id="1748298"/>
    <lineage>
        <taxon>Bacteria</taxon>
        <taxon>Bacillati</taxon>
        <taxon>Bacillota</taxon>
        <taxon>Bacilli</taxon>
        <taxon>Bacillales</taxon>
        <taxon>Caryophanaceae</taxon>
        <taxon>Solibacillus</taxon>
    </lineage>
</organism>
<proteinExistence type="predicted"/>
<keyword evidence="1" id="KW-0378">Hydrolase</keyword>
<evidence type="ECO:0000259" key="2">
    <source>
        <dbReference type="Pfam" id="PF07859"/>
    </source>
</evidence>
<dbReference type="Gene3D" id="3.40.50.1820">
    <property type="entry name" value="alpha/beta hydrolase"/>
    <property type="match status" value="1"/>
</dbReference>
<sequence>MRSVQSVLFEKFLILRGTKKKFMDLRLLDDFIAMKHNEKPYEFDAKFRDQHQIQKDELNGIYYYTINEQQSPEKVIYYFHGGAYINDPLIFHWRYLVKLAQESNFTIVVPIYPKLPKHTHKECFVAIHDLYDHLVLKYDAPFIFMGDSAGGGLALALAQDVKRCSKKQPQHIVLHSAWLDVRGEDPRYKELEKLDPMLGVIGAQELGRLWADGLELTDYKISPVHGELKDIGQITAFVGTGELLLVDANMLIDKAKEQGVAIHYYEYPKMNHVFPVFPIPEAKKAMKQLLKIIKN</sequence>
<dbReference type="EMBL" id="NHNT01000007">
    <property type="protein sequence ID" value="OUZ38752.1"/>
    <property type="molecule type" value="Genomic_DNA"/>
</dbReference>
<dbReference type="Pfam" id="PF07859">
    <property type="entry name" value="Abhydrolase_3"/>
    <property type="match status" value="1"/>
</dbReference>